<evidence type="ECO:0000313" key="16">
    <source>
        <dbReference type="EMBL" id="CAI9760625.1"/>
    </source>
</evidence>
<comment type="subcellular location">
    <subcellularLocation>
        <location evidence="1">Nucleus</location>
    </subcellularLocation>
</comment>
<evidence type="ECO:0000256" key="13">
    <source>
        <dbReference type="SAM" id="MobiDB-lite"/>
    </source>
</evidence>
<keyword evidence="17" id="KW-1185">Reference proteome</keyword>
<keyword evidence="9" id="KW-0539">Nucleus</keyword>
<dbReference type="GO" id="GO:0006357">
    <property type="term" value="P:regulation of transcription by RNA polymerase II"/>
    <property type="evidence" value="ECO:0007669"/>
    <property type="project" value="TreeGrafter"/>
</dbReference>
<evidence type="ECO:0000256" key="4">
    <source>
        <dbReference type="ARBA" id="ARBA00023015"/>
    </source>
</evidence>
<evidence type="ECO:0000256" key="7">
    <source>
        <dbReference type="ARBA" id="ARBA00023159"/>
    </source>
</evidence>
<dbReference type="PANTHER" id="PTHR10015:SF337">
    <property type="entry name" value="HEAT STRESS TRANSCRIPTION FACTOR A-3"/>
    <property type="match status" value="1"/>
</dbReference>
<reference evidence="16" key="1">
    <citation type="submission" date="2023-05" db="EMBL/GenBank/DDBJ databases">
        <authorList>
            <person name="Huff M."/>
        </authorList>
    </citation>
    <scope>NUCLEOTIDE SEQUENCE</scope>
</reference>
<proteinExistence type="inferred from homology"/>
<evidence type="ECO:0000256" key="10">
    <source>
        <dbReference type="ARBA" id="ARBA00055747"/>
    </source>
</evidence>
<organism evidence="16 17">
    <name type="scientific">Fraxinus pennsylvanica</name>
    <dbReference type="NCBI Taxonomy" id="56036"/>
    <lineage>
        <taxon>Eukaryota</taxon>
        <taxon>Viridiplantae</taxon>
        <taxon>Streptophyta</taxon>
        <taxon>Embryophyta</taxon>
        <taxon>Tracheophyta</taxon>
        <taxon>Spermatophyta</taxon>
        <taxon>Magnoliopsida</taxon>
        <taxon>eudicotyledons</taxon>
        <taxon>Gunneridae</taxon>
        <taxon>Pentapetalae</taxon>
        <taxon>asterids</taxon>
        <taxon>lamiids</taxon>
        <taxon>Lamiales</taxon>
        <taxon>Oleaceae</taxon>
        <taxon>Oleeae</taxon>
        <taxon>Fraxinus</taxon>
    </lineage>
</organism>
<gene>
    <name evidence="16" type="ORF">FPE_LOCUS8055</name>
</gene>
<keyword evidence="4" id="KW-0805">Transcription regulation</keyword>
<dbReference type="SUPFAM" id="SSF46785">
    <property type="entry name" value="Winged helix' DNA-binding domain"/>
    <property type="match status" value="1"/>
</dbReference>
<keyword evidence="8" id="KW-0804">Transcription</keyword>
<evidence type="ECO:0000256" key="5">
    <source>
        <dbReference type="ARBA" id="ARBA00023016"/>
    </source>
</evidence>
<dbReference type="PANTHER" id="PTHR10015">
    <property type="entry name" value="HEAT SHOCK TRANSCRIPTION FACTOR"/>
    <property type="match status" value="1"/>
</dbReference>
<dbReference type="Pfam" id="PF00447">
    <property type="entry name" value="HSF_DNA-bind"/>
    <property type="match status" value="1"/>
</dbReference>
<evidence type="ECO:0000256" key="3">
    <source>
        <dbReference type="ARBA" id="ARBA00022553"/>
    </source>
</evidence>
<evidence type="ECO:0000256" key="11">
    <source>
        <dbReference type="ARBA" id="ARBA00081483"/>
    </source>
</evidence>
<feature type="domain" description="HSF-type DNA-binding" evidence="15">
    <location>
        <begin position="216"/>
        <end position="240"/>
    </location>
</feature>
<dbReference type="InterPro" id="IPR036388">
    <property type="entry name" value="WH-like_DNA-bd_sf"/>
</dbReference>
<dbReference type="PROSITE" id="PS00434">
    <property type="entry name" value="HSF_DOMAIN"/>
    <property type="match status" value="1"/>
</dbReference>
<dbReference type="InterPro" id="IPR036390">
    <property type="entry name" value="WH_DNA-bd_sf"/>
</dbReference>
<evidence type="ECO:0000256" key="8">
    <source>
        <dbReference type="ARBA" id="ARBA00023163"/>
    </source>
</evidence>
<keyword evidence="5" id="KW-0346">Stress response</keyword>
<keyword evidence="3" id="KW-0597">Phosphoprotein</keyword>
<dbReference type="FunFam" id="1.10.10.10:FF:000057">
    <property type="entry name" value="Heat shock transcription factor 1"/>
    <property type="match status" value="1"/>
</dbReference>
<comment type="function">
    <text evidence="10">DNA-binding protein that specifically binds heat shock promoter elements (HSE) and activates transcription.</text>
</comment>
<evidence type="ECO:0000256" key="14">
    <source>
        <dbReference type="SAM" id="Phobius"/>
    </source>
</evidence>
<evidence type="ECO:0000256" key="9">
    <source>
        <dbReference type="ARBA" id="ARBA00023242"/>
    </source>
</evidence>
<dbReference type="GO" id="GO:0003700">
    <property type="term" value="F:DNA-binding transcription factor activity"/>
    <property type="evidence" value="ECO:0007669"/>
    <property type="project" value="InterPro"/>
</dbReference>
<evidence type="ECO:0000256" key="1">
    <source>
        <dbReference type="ARBA" id="ARBA00004123"/>
    </source>
</evidence>
<keyword evidence="14" id="KW-0812">Transmembrane</keyword>
<dbReference type="AlphaFoldDB" id="A0AAD1Z0K7"/>
<evidence type="ECO:0000259" key="15">
    <source>
        <dbReference type="PROSITE" id="PS00434"/>
    </source>
</evidence>
<keyword evidence="7" id="KW-0010">Activator</keyword>
<dbReference type="Gene3D" id="1.10.10.10">
    <property type="entry name" value="Winged helix-like DNA-binding domain superfamily/Winged helix DNA-binding domain"/>
    <property type="match status" value="1"/>
</dbReference>
<dbReference type="GO" id="GO:0005634">
    <property type="term" value="C:nucleus"/>
    <property type="evidence" value="ECO:0007669"/>
    <property type="project" value="UniProtKB-SubCell"/>
</dbReference>
<dbReference type="InterPro" id="IPR000232">
    <property type="entry name" value="HSF_DNA-bd"/>
</dbReference>
<evidence type="ECO:0000256" key="2">
    <source>
        <dbReference type="ARBA" id="ARBA00006403"/>
    </source>
</evidence>
<dbReference type="Proteomes" id="UP000834106">
    <property type="component" value="Chromosome 5"/>
</dbReference>
<evidence type="ECO:0000256" key="6">
    <source>
        <dbReference type="ARBA" id="ARBA00023125"/>
    </source>
</evidence>
<comment type="similarity">
    <text evidence="2 12">Belongs to the HSF family.</text>
</comment>
<keyword evidence="6" id="KW-0238">DNA-binding</keyword>
<protein>
    <recommendedName>
        <fullName evidence="11">Heat stress transcription factor</fullName>
    </recommendedName>
</protein>
<keyword evidence="14" id="KW-0472">Membrane</keyword>
<dbReference type="EMBL" id="OU503040">
    <property type="protein sequence ID" value="CAI9760625.1"/>
    <property type="molecule type" value="Genomic_DNA"/>
</dbReference>
<feature type="region of interest" description="Disordered" evidence="13">
    <location>
        <begin position="82"/>
        <end position="105"/>
    </location>
</feature>
<evidence type="ECO:0000256" key="12">
    <source>
        <dbReference type="RuleBase" id="RU004020"/>
    </source>
</evidence>
<evidence type="ECO:0000313" key="17">
    <source>
        <dbReference type="Proteomes" id="UP000834106"/>
    </source>
</evidence>
<keyword evidence="14" id="KW-1133">Transmembrane helix</keyword>
<dbReference type="SMART" id="SM00415">
    <property type="entry name" value="HSF"/>
    <property type="match status" value="1"/>
</dbReference>
<accession>A0AAD1Z0K7</accession>
<dbReference type="GO" id="GO:0034605">
    <property type="term" value="P:cellular response to heat"/>
    <property type="evidence" value="ECO:0007669"/>
    <property type="project" value="TreeGrafter"/>
</dbReference>
<dbReference type="PRINTS" id="PR00056">
    <property type="entry name" value="HSFDOMAIN"/>
</dbReference>
<name>A0AAD1Z0K7_9LAMI</name>
<feature type="transmembrane region" description="Helical" evidence="14">
    <location>
        <begin position="12"/>
        <end position="31"/>
    </location>
</feature>
<dbReference type="GO" id="GO:0000978">
    <property type="term" value="F:RNA polymerase II cis-regulatory region sequence-specific DNA binding"/>
    <property type="evidence" value="ECO:0007669"/>
    <property type="project" value="TreeGrafter"/>
</dbReference>
<sequence>MERRGQPFTALLFLADIFGFGAATIPIYVYMQPHHLSAAIIHQLYTPQKSHWDFLSNLLQNPKKLIQEHILMMDHEDYKSLFSSSSSSGESDISTPPTTMPFSSSESFPLPLSVVPPFPKPQEPPPLKNSDPFPPQFEFKGVPIGETAAPNSVGGSGDLFGMPQPMECLHETAIPPFLSKSFDLVDDPSLDSIISWGAKGNSFVVWDPVEFARIILPRNFKHNNFSSFVRQLNTYGFRKIDTDKWEFANEGFLRGKRHLVKTIQRRRKPQSLQIGSLSGSSSEAGKAALEGELEHLRKEKSSMMQVVVEMQHQQRDTFQHMETVNEKLQEAEKRQKQMVSFLAKMFQNPAFLAHIQRKERNGITSPRRKFLKHRHESGTPDSSLEGKTAKCRPKLKDFAVASEPLEFNPVPDYPLQNTGENLAFDEECVPFQVENTDHDELALITQEQTGLPSLNTLNQFKIGKNVMNPEQQVTPEYEISFPEDLAREKNFLEISSPGIESMVKEEVKWNLGFEASDDISSYTNELWGNLSNYEMLELGVSSGISDIWDIGSPQPWGISGIETWPDEHSP</sequence>